<feature type="region of interest" description="Disordered" evidence="3">
    <location>
        <begin position="125"/>
        <end position="181"/>
    </location>
</feature>
<dbReference type="PRINTS" id="PR00499">
    <property type="entry name" value="P67PHOX"/>
</dbReference>
<dbReference type="GO" id="GO:0005884">
    <property type="term" value="C:actin filament"/>
    <property type="evidence" value="ECO:0007669"/>
    <property type="project" value="TreeGrafter"/>
</dbReference>
<dbReference type="PANTHER" id="PTHR10829:SF25">
    <property type="entry name" value="DREBRIN-LIKE PROTEIN"/>
    <property type="match status" value="1"/>
</dbReference>
<dbReference type="SMART" id="SM00326">
    <property type="entry name" value="SH3"/>
    <property type="match status" value="3"/>
</dbReference>
<organism evidence="5 6">
    <name type="scientific">Athelia psychrophila</name>
    <dbReference type="NCBI Taxonomy" id="1759441"/>
    <lineage>
        <taxon>Eukaryota</taxon>
        <taxon>Fungi</taxon>
        <taxon>Dikarya</taxon>
        <taxon>Basidiomycota</taxon>
        <taxon>Agaricomycotina</taxon>
        <taxon>Agaricomycetes</taxon>
        <taxon>Agaricomycetidae</taxon>
        <taxon>Atheliales</taxon>
        <taxon>Atheliaceae</taxon>
        <taxon>Athelia</taxon>
    </lineage>
</organism>
<dbReference type="Pfam" id="PF14604">
    <property type="entry name" value="SH3_9"/>
    <property type="match status" value="2"/>
</dbReference>
<evidence type="ECO:0000256" key="1">
    <source>
        <dbReference type="ARBA" id="ARBA00022443"/>
    </source>
</evidence>
<reference evidence="5 6" key="1">
    <citation type="journal article" date="2016" name="Mol. Biol. Evol.">
        <title>Comparative Genomics of Early-Diverging Mushroom-Forming Fungi Provides Insights into the Origins of Lignocellulose Decay Capabilities.</title>
        <authorList>
            <person name="Nagy L.G."/>
            <person name="Riley R."/>
            <person name="Tritt A."/>
            <person name="Adam C."/>
            <person name="Daum C."/>
            <person name="Floudas D."/>
            <person name="Sun H."/>
            <person name="Yadav J.S."/>
            <person name="Pangilinan J."/>
            <person name="Larsson K.H."/>
            <person name="Matsuura K."/>
            <person name="Barry K."/>
            <person name="Labutti K."/>
            <person name="Kuo R."/>
            <person name="Ohm R.A."/>
            <person name="Bhattacharya S.S."/>
            <person name="Shirouzu T."/>
            <person name="Yoshinaga Y."/>
            <person name="Martin F.M."/>
            <person name="Grigoriev I.V."/>
            <person name="Hibbett D.S."/>
        </authorList>
    </citation>
    <scope>NUCLEOTIDE SEQUENCE [LARGE SCALE GENOMIC DNA]</scope>
    <source>
        <strain evidence="5 6">CBS 109695</strain>
    </source>
</reference>
<evidence type="ECO:0000313" key="5">
    <source>
        <dbReference type="EMBL" id="KZP18119.1"/>
    </source>
</evidence>
<dbReference type="GO" id="GO:0030864">
    <property type="term" value="C:cortical actin cytoskeleton"/>
    <property type="evidence" value="ECO:0007669"/>
    <property type="project" value="TreeGrafter"/>
</dbReference>
<evidence type="ECO:0000256" key="2">
    <source>
        <dbReference type="PROSITE-ProRule" id="PRU00192"/>
    </source>
</evidence>
<evidence type="ECO:0000256" key="3">
    <source>
        <dbReference type="SAM" id="MobiDB-lite"/>
    </source>
</evidence>
<evidence type="ECO:0000313" key="6">
    <source>
        <dbReference type="Proteomes" id="UP000076532"/>
    </source>
</evidence>
<accession>A0A166GSH0</accession>
<dbReference type="OrthoDB" id="5971719at2759"/>
<dbReference type="Proteomes" id="UP000076532">
    <property type="component" value="Unassembled WGS sequence"/>
</dbReference>
<dbReference type="InterPro" id="IPR036028">
    <property type="entry name" value="SH3-like_dom_sf"/>
</dbReference>
<feature type="domain" description="SH3" evidence="4">
    <location>
        <begin position="204"/>
        <end position="264"/>
    </location>
</feature>
<protein>
    <submittedName>
        <fullName evidence="5">SH3-domain-containing protein</fullName>
    </submittedName>
</protein>
<dbReference type="GO" id="GO:0030833">
    <property type="term" value="P:regulation of actin filament polymerization"/>
    <property type="evidence" value="ECO:0007669"/>
    <property type="project" value="TreeGrafter"/>
</dbReference>
<dbReference type="PROSITE" id="PS50002">
    <property type="entry name" value="SH3"/>
    <property type="match status" value="3"/>
</dbReference>
<dbReference type="PRINTS" id="PR00452">
    <property type="entry name" value="SH3DOMAIN"/>
</dbReference>
<dbReference type="GO" id="GO:0030427">
    <property type="term" value="C:site of polarized growth"/>
    <property type="evidence" value="ECO:0007669"/>
    <property type="project" value="TreeGrafter"/>
</dbReference>
<dbReference type="InterPro" id="IPR001452">
    <property type="entry name" value="SH3_domain"/>
</dbReference>
<dbReference type="STRING" id="436010.A0A166GSH0"/>
<keyword evidence="6" id="KW-1185">Reference proteome</keyword>
<sequence>MEAAMEMPKVKRSSVGGISSVASNLSMHPAIKKLPMNDFTDDSAVKFYLNRKADHSSSSSIMGEDEGLEGDFKAPAAPVPALLLRVAAGAAGASAQSFGDLGKSAAFGGAAVVATVGGTGYEAYEEEESAATAESTAPPPPSPPMQAAPKPEPEHEEEVEPVTSPPPPRTPPLPPPDPPVAQMAALSVAPESMPPQPAYDSTGEGGLRAFVEYDYLAGEDNEVDLVEGEVVTDIEQFDEGWWSGTNSSGKNGLFPANYVELIKEEPKAAEEAAPPPLPLGLATVSSIANPSPVKGEGGLRAFAEYDFPAEEDDEVDLVEGEVVTDVEQHNEDWWSGTNPSGKTGLFPANHVRLTKKAPEAAPPPPPPEAAGEDATAIAQYDYQATEENELSFAEDDRIIGIEIASDEWWQGMDQHGNVGLFPANYVEVQD</sequence>
<dbReference type="GO" id="GO:0051015">
    <property type="term" value="F:actin filament binding"/>
    <property type="evidence" value="ECO:0007669"/>
    <property type="project" value="TreeGrafter"/>
</dbReference>
<dbReference type="Gene3D" id="2.30.30.40">
    <property type="entry name" value="SH3 Domains"/>
    <property type="match status" value="3"/>
</dbReference>
<name>A0A166GSH0_9AGAM</name>
<dbReference type="AlphaFoldDB" id="A0A166GSH0"/>
<feature type="compositionally biased region" description="Pro residues" evidence="3">
    <location>
        <begin position="163"/>
        <end position="179"/>
    </location>
</feature>
<feature type="domain" description="SH3" evidence="4">
    <location>
        <begin position="296"/>
        <end position="356"/>
    </location>
</feature>
<dbReference type="EMBL" id="KV417575">
    <property type="protein sequence ID" value="KZP18119.1"/>
    <property type="molecule type" value="Genomic_DNA"/>
</dbReference>
<dbReference type="SUPFAM" id="SSF50044">
    <property type="entry name" value="SH3-domain"/>
    <property type="match status" value="3"/>
</dbReference>
<gene>
    <name evidence="5" type="ORF">FIBSPDRAFT_1046351</name>
</gene>
<dbReference type="Pfam" id="PF00018">
    <property type="entry name" value="SH3_1"/>
    <property type="match status" value="1"/>
</dbReference>
<feature type="compositionally biased region" description="Pro residues" evidence="3">
    <location>
        <begin position="137"/>
        <end position="146"/>
    </location>
</feature>
<dbReference type="CDD" id="cd11819">
    <property type="entry name" value="SH3_Cortactin_like"/>
    <property type="match status" value="1"/>
</dbReference>
<keyword evidence="1 2" id="KW-0728">SH3 domain</keyword>
<evidence type="ECO:0000259" key="4">
    <source>
        <dbReference type="PROSITE" id="PS50002"/>
    </source>
</evidence>
<dbReference type="InterPro" id="IPR035719">
    <property type="entry name" value="Abp1_fungi_SH3_C1"/>
</dbReference>
<dbReference type="CDD" id="cd11962">
    <property type="entry name" value="SH3_Abp1_fungi_C1"/>
    <property type="match status" value="1"/>
</dbReference>
<feature type="domain" description="SH3" evidence="4">
    <location>
        <begin position="371"/>
        <end position="430"/>
    </location>
</feature>
<proteinExistence type="predicted"/>
<dbReference type="PANTHER" id="PTHR10829">
    <property type="entry name" value="CORTACTIN AND DREBRIN"/>
    <property type="match status" value="1"/>
</dbReference>